<evidence type="ECO:0000313" key="1">
    <source>
        <dbReference type="EMBL" id="QPC98242.1"/>
    </source>
</evidence>
<dbReference type="RefSeq" id="WP_200981249.1">
    <property type="nucleotide sequence ID" value="NZ_CP064654.1"/>
</dbReference>
<proteinExistence type="predicted"/>
<gene>
    <name evidence="1" type="ORF">IRL76_10260</name>
</gene>
<sequence>MIPTNDKAIERIALGLIDTSLPKADWTHAAHFAAALWILRHRPDLAPPEEFKRLIWRYNETTGTPNTDTSGYHHTITIASLRASRHVLESASGKTPLYVVLDGLLESAYGSRNWILAYWKEGTLFSVEARKGWVEPDRAHLPF</sequence>
<reference evidence="1 2" key="1">
    <citation type="submission" date="2020-11" db="EMBL/GenBank/DDBJ databases">
        <title>The genome sequence of Erythrobacter sp. 6D36.</title>
        <authorList>
            <person name="Liu Y."/>
        </authorList>
    </citation>
    <scope>NUCLEOTIDE SEQUENCE [LARGE SCALE GENOMIC DNA]</scope>
    <source>
        <strain evidence="1 2">6D36</strain>
    </source>
</reference>
<dbReference type="KEGG" id="qso:IRL76_10260"/>
<dbReference type="EMBL" id="CP064654">
    <property type="protein sequence ID" value="QPC98242.1"/>
    <property type="molecule type" value="Genomic_DNA"/>
</dbReference>
<protein>
    <submittedName>
        <fullName evidence="1">Uncharacterized protein</fullName>
    </submittedName>
</protein>
<dbReference type="AlphaFoldDB" id="A0A7S8F334"/>
<dbReference type="Proteomes" id="UP000594459">
    <property type="component" value="Chromosome"/>
</dbReference>
<organism evidence="1 2">
    <name type="scientific">Qipengyuania soli</name>
    <dbReference type="NCBI Taxonomy" id="2782568"/>
    <lineage>
        <taxon>Bacteria</taxon>
        <taxon>Pseudomonadati</taxon>
        <taxon>Pseudomonadota</taxon>
        <taxon>Alphaproteobacteria</taxon>
        <taxon>Sphingomonadales</taxon>
        <taxon>Erythrobacteraceae</taxon>
        <taxon>Qipengyuania</taxon>
    </lineage>
</organism>
<name>A0A7S8F334_9SPHN</name>
<keyword evidence="2" id="KW-1185">Reference proteome</keyword>
<accession>A0A7S8F334</accession>
<evidence type="ECO:0000313" key="2">
    <source>
        <dbReference type="Proteomes" id="UP000594459"/>
    </source>
</evidence>